<dbReference type="PANTHER" id="PTHR30466:SF1">
    <property type="entry name" value="FMN REDUCTASE (NADH) RUTF"/>
    <property type="match status" value="1"/>
</dbReference>
<keyword evidence="1 3" id="KW-0560">Oxidoreductase</keyword>
<dbReference type="Proteomes" id="UP001215827">
    <property type="component" value="Chromosome"/>
</dbReference>
<proteinExistence type="predicted"/>
<evidence type="ECO:0000256" key="1">
    <source>
        <dbReference type="ARBA" id="ARBA00023002"/>
    </source>
</evidence>
<dbReference type="GO" id="GO:0016491">
    <property type="term" value="F:oxidoreductase activity"/>
    <property type="evidence" value="ECO:0007669"/>
    <property type="project" value="UniProtKB-KW"/>
</dbReference>
<evidence type="ECO:0000313" key="4">
    <source>
        <dbReference type="Proteomes" id="UP001215827"/>
    </source>
</evidence>
<evidence type="ECO:0000313" key="3">
    <source>
        <dbReference type="EMBL" id="WFL78268.1"/>
    </source>
</evidence>
<dbReference type="PANTHER" id="PTHR30466">
    <property type="entry name" value="FLAVIN REDUCTASE"/>
    <property type="match status" value="1"/>
</dbReference>
<keyword evidence="4" id="KW-1185">Reference proteome</keyword>
<dbReference type="Gene3D" id="2.30.110.10">
    <property type="entry name" value="Electron Transport, Fmn-binding Protein, Chain A"/>
    <property type="match status" value="1"/>
</dbReference>
<dbReference type="InterPro" id="IPR002563">
    <property type="entry name" value="Flavin_Rdtase-like_dom"/>
</dbReference>
<dbReference type="EMBL" id="CP121106">
    <property type="protein sequence ID" value="WFL78268.1"/>
    <property type="molecule type" value="Genomic_DNA"/>
</dbReference>
<feature type="domain" description="Flavin reductase like" evidence="2">
    <location>
        <begin position="19"/>
        <end position="165"/>
    </location>
</feature>
<dbReference type="InterPro" id="IPR050268">
    <property type="entry name" value="NADH-dep_flavin_reductase"/>
</dbReference>
<evidence type="ECO:0000259" key="2">
    <source>
        <dbReference type="SMART" id="SM00903"/>
    </source>
</evidence>
<dbReference type="RefSeq" id="WP_278016958.1">
    <property type="nucleotide sequence ID" value="NZ_CP121106.1"/>
</dbReference>
<dbReference type="Pfam" id="PF01613">
    <property type="entry name" value="Flavin_Reduct"/>
    <property type="match status" value="1"/>
</dbReference>
<accession>A0ABY8FTC8</accession>
<dbReference type="InterPro" id="IPR012349">
    <property type="entry name" value="Split_barrel_FMN-bd"/>
</dbReference>
<sequence length="174" mass="18538">MTDRPTIPPIGRDEFRAAMARIATAVSVITTDGPEGRHGMTASAVASVSDEPATILACIHRSTLMNSRLKSNGVMCVNVLSDRHDALSRLFANAGSTLDERFASSAWDMLATGAPVMQDAAIALDCEIVEVAEVATHSVFFGELRALRLAESASPLLYYNRGFHSIGTGILSED</sequence>
<name>A0ABY8FTC8_9SPHN</name>
<protein>
    <submittedName>
        <fullName evidence="3">Flavin reductase family protein</fullName>
        <ecNumber evidence="3">1.-.-.-</ecNumber>
    </submittedName>
</protein>
<gene>
    <name evidence="3" type="ORF">P7228_04175</name>
</gene>
<dbReference type="EC" id="1.-.-.-" evidence="3"/>
<organism evidence="3 4">
    <name type="scientific">Altererythrobacter arenosus</name>
    <dbReference type="NCBI Taxonomy" id="3032592"/>
    <lineage>
        <taxon>Bacteria</taxon>
        <taxon>Pseudomonadati</taxon>
        <taxon>Pseudomonadota</taxon>
        <taxon>Alphaproteobacteria</taxon>
        <taxon>Sphingomonadales</taxon>
        <taxon>Erythrobacteraceae</taxon>
        <taxon>Altererythrobacter</taxon>
    </lineage>
</organism>
<dbReference type="SMART" id="SM00903">
    <property type="entry name" value="Flavin_Reduct"/>
    <property type="match status" value="1"/>
</dbReference>
<dbReference type="SUPFAM" id="SSF50475">
    <property type="entry name" value="FMN-binding split barrel"/>
    <property type="match status" value="1"/>
</dbReference>
<reference evidence="3 4" key="1">
    <citation type="submission" date="2023-03" db="EMBL/GenBank/DDBJ databases">
        <title>Altererythrobacter sp. CAU 1644 isolated from sand.</title>
        <authorList>
            <person name="Kim W."/>
        </authorList>
    </citation>
    <scope>NUCLEOTIDE SEQUENCE [LARGE SCALE GENOMIC DNA]</scope>
    <source>
        <strain evidence="3 4">CAU 1644</strain>
    </source>
</reference>